<reference evidence="2 3" key="1">
    <citation type="journal article" date="2019" name="Sci. Rep.">
        <title>Orb-weaving spider Araneus ventricosus genome elucidates the spidroin gene catalogue.</title>
        <authorList>
            <person name="Kono N."/>
            <person name="Nakamura H."/>
            <person name="Ohtoshi R."/>
            <person name="Moran D.A.P."/>
            <person name="Shinohara A."/>
            <person name="Yoshida Y."/>
            <person name="Fujiwara M."/>
            <person name="Mori M."/>
            <person name="Tomita M."/>
            <person name="Arakawa K."/>
        </authorList>
    </citation>
    <scope>NUCLEOTIDE SEQUENCE [LARGE SCALE GENOMIC DNA]</scope>
</reference>
<gene>
    <name evidence="2" type="ORF">AVEN_141544_1</name>
</gene>
<dbReference type="Proteomes" id="UP000499080">
    <property type="component" value="Unassembled WGS sequence"/>
</dbReference>
<feature type="non-terminal residue" evidence="2">
    <location>
        <position position="45"/>
    </location>
</feature>
<protein>
    <submittedName>
        <fullName evidence="2">Uncharacterized protein</fullName>
    </submittedName>
</protein>
<sequence length="45" mass="4888">MEKPAKDESDASTAVGEVSKYNDHVTDSEIGVGNNPVHEEDRDTN</sequence>
<organism evidence="2 3">
    <name type="scientific">Araneus ventricosus</name>
    <name type="common">Orbweaver spider</name>
    <name type="synonym">Epeira ventricosa</name>
    <dbReference type="NCBI Taxonomy" id="182803"/>
    <lineage>
        <taxon>Eukaryota</taxon>
        <taxon>Metazoa</taxon>
        <taxon>Ecdysozoa</taxon>
        <taxon>Arthropoda</taxon>
        <taxon>Chelicerata</taxon>
        <taxon>Arachnida</taxon>
        <taxon>Araneae</taxon>
        <taxon>Araneomorphae</taxon>
        <taxon>Entelegynae</taxon>
        <taxon>Araneoidea</taxon>
        <taxon>Araneidae</taxon>
        <taxon>Araneus</taxon>
    </lineage>
</organism>
<feature type="region of interest" description="Disordered" evidence="1">
    <location>
        <begin position="1"/>
        <end position="45"/>
    </location>
</feature>
<name>A0A4Y2PAL0_ARAVE</name>
<keyword evidence="3" id="KW-1185">Reference proteome</keyword>
<comment type="caution">
    <text evidence="2">The sequence shown here is derived from an EMBL/GenBank/DDBJ whole genome shotgun (WGS) entry which is preliminary data.</text>
</comment>
<evidence type="ECO:0000313" key="3">
    <source>
        <dbReference type="Proteomes" id="UP000499080"/>
    </source>
</evidence>
<evidence type="ECO:0000313" key="2">
    <source>
        <dbReference type="EMBL" id="GBN48092.1"/>
    </source>
</evidence>
<dbReference type="EMBL" id="BGPR01010808">
    <property type="protein sequence ID" value="GBN48092.1"/>
    <property type="molecule type" value="Genomic_DNA"/>
</dbReference>
<evidence type="ECO:0000256" key="1">
    <source>
        <dbReference type="SAM" id="MobiDB-lite"/>
    </source>
</evidence>
<proteinExistence type="predicted"/>
<dbReference type="AlphaFoldDB" id="A0A4Y2PAL0"/>
<accession>A0A4Y2PAL0</accession>